<dbReference type="Proteomes" id="UP000002195">
    <property type="component" value="Unassembled WGS sequence"/>
</dbReference>
<dbReference type="OMA" id="CTKSINF"/>
<keyword evidence="9" id="KW-0131">Cell cycle</keyword>
<comment type="cofactor">
    <cofactor evidence="1">
        <name>Mg(2+)</name>
        <dbReference type="ChEBI" id="CHEBI:18420"/>
    </cofactor>
</comment>
<evidence type="ECO:0000313" key="11">
    <source>
        <dbReference type="EMBL" id="EAL73001.1"/>
    </source>
</evidence>
<dbReference type="InParanoid" id="Q55EM7"/>
<dbReference type="Pfam" id="PF01926">
    <property type="entry name" value="MMR_HSR1"/>
    <property type="match status" value="1"/>
</dbReference>
<evidence type="ECO:0000259" key="10">
    <source>
        <dbReference type="PROSITE" id="PS51706"/>
    </source>
</evidence>
<keyword evidence="12" id="KW-1185">Reference proteome</keyword>
<evidence type="ECO:0000256" key="6">
    <source>
        <dbReference type="ARBA" id="ARBA00022842"/>
    </source>
</evidence>
<dbReference type="InterPro" id="IPR006073">
    <property type="entry name" value="GTP-bd"/>
</dbReference>
<evidence type="ECO:0000256" key="2">
    <source>
        <dbReference type="ARBA" id="ARBA00009638"/>
    </source>
</evidence>
<evidence type="ECO:0000313" key="12">
    <source>
        <dbReference type="Proteomes" id="UP000002195"/>
    </source>
</evidence>
<keyword evidence="6" id="KW-0460">Magnesium</keyword>
<dbReference type="PaxDb" id="44689-DDB0190064"/>
<dbReference type="PANTHER" id="PTHR11649">
    <property type="entry name" value="MSS1/TRME-RELATED GTP-BINDING PROTEIN"/>
    <property type="match status" value="1"/>
</dbReference>
<dbReference type="GO" id="GO:0051301">
    <property type="term" value="P:cell division"/>
    <property type="evidence" value="ECO:0007669"/>
    <property type="project" value="UniProtKB-KW"/>
</dbReference>
<gene>
    <name evidence="11" type="ORF">DDB_G0268824</name>
</gene>
<protein>
    <recommendedName>
        <fullName evidence="10">EngB-type G domain-containing protein</fullName>
    </recommendedName>
</protein>
<organism evidence="11 12">
    <name type="scientific">Dictyostelium discoideum</name>
    <name type="common">Social amoeba</name>
    <dbReference type="NCBI Taxonomy" id="44689"/>
    <lineage>
        <taxon>Eukaryota</taxon>
        <taxon>Amoebozoa</taxon>
        <taxon>Evosea</taxon>
        <taxon>Eumycetozoa</taxon>
        <taxon>Dictyostelia</taxon>
        <taxon>Dictyosteliales</taxon>
        <taxon>Dictyosteliaceae</taxon>
        <taxon>Dictyostelium</taxon>
    </lineage>
</organism>
<comment type="similarity">
    <text evidence="2">Belongs to the TRAFAC class TrmE-Era-EngA-EngB-Septin-like GTPase superfamily. EngB GTPase family.</text>
</comment>
<dbReference type="CDD" id="cd01876">
    <property type="entry name" value="YihA_EngB"/>
    <property type="match status" value="1"/>
</dbReference>
<proteinExistence type="inferred from homology"/>
<keyword evidence="4" id="KW-0479">Metal-binding</keyword>
<evidence type="ECO:0000256" key="5">
    <source>
        <dbReference type="ARBA" id="ARBA00022741"/>
    </source>
</evidence>
<dbReference type="SMR" id="Q55EM7"/>
<dbReference type="InterPro" id="IPR005225">
    <property type="entry name" value="Small_GTP-bd"/>
</dbReference>
<dbReference type="VEuPathDB" id="AmoebaDB:DDB_G0268824"/>
<sequence length="432" mass="49565">MFSLVKRIKEFPLISGNSIYIKNNINVIQSIIQPKQQQQQQIYYATTTTTTTTTPKFKRGTFAGKLKEKHEKRKAATLKPSYIKYTSEDIIKKKKNDPNYQKKSFQDYLEENPFFVEDLKRVRSPESLVKGPLPIEKPKKSIDVKGEPIFTDELSSENDRYFEKKVQNLMALQGKENISEVKIPLELVEQTLGIQRELTKKDILFANVFFSKEASLDTMAIKSVDFPKKHFPQVAFLGKSNVGKSTLLNSVLRRDLAYVSKSAGCTKTINFYQIWEKLYLVDLPGYGFAKVSKKKSTVWGNAISEFLLTSPNLFKVFLLIDSRNKIHKNDIEAMSLLDQHKVSFQIVLTKIDKTTPSMLRSLYGSLKEEIQKTTCCLPTIIQTSSVDSKGIDDIRTTILNVTNMDRDSFKHQEGIKMPSLNIMKENKKERKK</sequence>
<dbReference type="STRING" id="44689.Q55EM7"/>
<comment type="caution">
    <text evidence="11">The sequence shown here is derived from an EMBL/GenBank/DDBJ whole genome shotgun (WGS) entry which is preliminary data.</text>
</comment>
<dbReference type="RefSeq" id="XP_646993.1">
    <property type="nucleotide sequence ID" value="XM_641901.1"/>
</dbReference>
<keyword evidence="7" id="KW-0342">GTP-binding</keyword>
<accession>Q55EM7</accession>
<dbReference type="InterPro" id="IPR027417">
    <property type="entry name" value="P-loop_NTPase"/>
</dbReference>
<dbReference type="EMBL" id="AAFI02000004">
    <property type="protein sequence ID" value="EAL73001.1"/>
    <property type="molecule type" value="Genomic_DNA"/>
</dbReference>
<evidence type="ECO:0000256" key="1">
    <source>
        <dbReference type="ARBA" id="ARBA00001946"/>
    </source>
</evidence>
<keyword evidence="5" id="KW-0547">Nucleotide-binding</keyword>
<dbReference type="GO" id="GO:0005525">
    <property type="term" value="F:GTP binding"/>
    <property type="evidence" value="ECO:0007669"/>
    <property type="project" value="UniProtKB-KW"/>
</dbReference>
<dbReference type="dictyBase" id="DDB_G0268824"/>
<dbReference type="AlphaFoldDB" id="Q55EM7"/>
<evidence type="ECO:0000256" key="8">
    <source>
        <dbReference type="ARBA" id="ARBA00023210"/>
    </source>
</evidence>
<dbReference type="InterPro" id="IPR019987">
    <property type="entry name" value="GTP-bd_ribosome_bio_YsxC"/>
</dbReference>
<reference evidence="11 12" key="1">
    <citation type="journal article" date="2005" name="Nature">
        <title>The genome of the social amoeba Dictyostelium discoideum.</title>
        <authorList>
            <consortium name="The Dictyostelium discoideum Sequencing Consortium"/>
            <person name="Eichinger L."/>
            <person name="Pachebat J.A."/>
            <person name="Glockner G."/>
            <person name="Rajandream M.A."/>
            <person name="Sucgang R."/>
            <person name="Berriman M."/>
            <person name="Song J."/>
            <person name="Olsen R."/>
            <person name="Szafranski K."/>
            <person name="Xu Q."/>
            <person name="Tunggal B."/>
            <person name="Kummerfeld S."/>
            <person name="Madera M."/>
            <person name="Konfortov B.A."/>
            <person name="Rivero F."/>
            <person name="Bankier A.T."/>
            <person name="Lehmann R."/>
            <person name="Hamlin N."/>
            <person name="Davies R."/>
            <person name="Gaudet P."/>
            <person name="Fey P."/>
            <person name="Pilcher K."/>
            <person name="Chen G."/>
            <person name="Saunders D."/>
            <person name="Sodergren E."/>
            <person name="Davis P."/>
            <person name="Kerhornou A."/>
            <person name="Nie X."/>
            <person name="Hall N."/>
            <person name="Anjard C."/>
            <person name="Hemphill L."/>
            <person name="Bason N."/>
            <person name="Farbrother P."/>
            <person name="Desany B."/>
            <person name="Just E."/>
            <person name="Morio T."/>
            <person name="Rost R."/>
            <person name="Churcher C."/>
            <person name="Cooper J."/>
            <person name="Haydock S."/>
            <person name="van Driessche N."/>
            <person name="Cronin A."/>
            <person name="Goodhead I."/>
            <person name="Muzny D."/>
            <person name="Mourier T."/>
            <person name="Pain A."/>
            <person name="Lu M."/>
            <person name="Harper D."/>
            <person name="Lindsay R."/>
            <person name="Hauser H."/>
            <person name="James K."/>
            <person name="Quiles M."/>
            <person name="Madan Babu M."/>
            <person name="Saito T."/>
            <person name="Buchrieser C."/>
            <person name="Wardroper A."/>
            <person name="Felder M."/>
            <person name="Thangavelu M."/>
            <person name="Johnson D."/>
            <person name="Knights A."/>
            <person name="Loulseged H."/>
            <person name="Mungall K."/>
            <person name="Oliver K."/>
            <person name="Price C."/>
            <person name="Quail M.A."/>
            <person name="Urushihara H."/>
            <person name="Hernandez J."/>
            <person name="Rabbinowitsch E."/>
            <person name="Steffen D."/>
            <person name="Sanders M."/>
            <person name="Ma J."/>
            <person name="Kohara Y."/>
            <person name="Sharp S."/>
            <person name="Simmonds M."/>
            <person name="Spiegler S."/>
            <person name="Tivey A."/>
            <person name="Sugano S."/>
            <person name="White B."/>
            <person name="Walker D."/>
            <person name="Woodward J."/>
            <person name="Winckler T."/>
            <person name="Tanaka Y."/>
            <person name="Shaulsky G."/>
            <person name="Schleicher M."/>
            <person name="Weinstock G."/>
            <person name="Rosenthal A."/>
            <person name="Cox E.C."/>
            <person name="Chisholm R.L."/>
            <person name="Gibbs R."/>
            <person name="Loomis W.F."/>
            <person name="Platzer M."/>
            <person name="Kay R.R."/>
            <person name="Williams J."/>
            <person name="Dear P.H."/>
            <person name="Noegel A.A."/>
            <person name="Barrell B."/>
            <person name="Kuspa A."/>
        </authorList>
    </citation>
    <scope>NUCLEOTIDE SEQUENCE [LARGE SCALE GENOMIC DNA]</scope>
    <source>
        <strain evidence="11 12">AX4</strain>
    </source>
</reference>
<dbReference type="HOGENOM" id="CLU_635262_0_0_1"/>
<dbReference type="PANTHER" id="PTHR11649:SF13">
    <property type="entry name" value="ENGB-TYPE G DOMAIN-CONTAINING PROTEIN"/>
    <property type="match status" value="1"/>
</dbReference>
<dbReference type="eggNOG" id="KOG2486">
    <property type="taxonomic scope" value="Eukaryota"/>
</dbReference>
<dbReference type="Gene3D" id="3.40.50.300">
    <property type="entry name" value="P-loop containing nucleotide triphosphate hydrolases"/>
    <property type="match status" value="1"/>
</dbReference>
<dbReference type="SUPFAM" id="SSF52540">
    <property type="entry name" value="P-loop containing nucleoside triphosphate hydrolases"/>
    <property type="match status" value="1"/>
</dbReference>
<keyword evidence="3" id="KW-0132">Cell division</keyword>
<dbReference type="NCBIfam" id="TIGR03598">
    <property type="entry name" value="GTPase_YsxC"/>
    <property type="match status" value="1"/>
</dbReference>
<dbReference type="NCBIfam" id="TIGR00231">
    <property type="entry name" value="small_GTP"/>
    <property type="match status" value="1"/>
</dbReference>
<keyword evidence="8" id="KW-0717">Septation</keyword>
<dbReference type="PhylomeDB" id="Q55EM7"/>
<dbReference type="GO" id="GO:0046872">
    <property type="term" value="F:metal ion binding"/>
    <property type="evidence" value="ECO:0007669"/>
    <property type="project" value="UniProtKB-KW"/>
</dbReference>
<evidence type="ECO:0000256" key="3">
    <source>
        <dbReference type="ARBA" id="ARBA00022618"/>
    </source>
</evidence>
<evidence type="ECO:0000256" key="4">
    <source>
        <dbReference type="ARBA" id="ARBA00022723"/>
    </source>
</evidence>
<dbReference type="GeneID" id="8616686"/>
<feature type="domain" description="EngB-type G" evidence="10">
    <location>
        <begin position="230"/>
        <end position="404"/>
    </location>
</feature>
<name>Q55EM7_DICDI</name>
<dbReference type="InterPro" id="IPR030393">
    <property type="entry name" value="G_ENGB_dom"/>
</dbReference>
<dbReference type="KEGG" id="ddi:DDB_G0268824"/>
<dbReference type="HAMAP" id="MF_00321">
    <property type="entry name" value="GTPase_EngB"/>
    <property type="match status" value="1"/>
</dbReference>
<dbReference type="PROSITE" id="PS51706">
    <property type="entry name" value="G_ENGB"/>
    <property type="match status" value="1"/>
</dbReference>
<evidence type="ECO:0000256" key="7">
    <source>
        <dbReference type="ARBA" id="ARBA00023134"/>
    </source>
</evidence>
<evidence type="ECO:0000256" key="9">
    <source>
        <dbReference type="ARBA" id="ARBA00023306"/>
    </source>
</evidence>